<dbReference type="InterPro" id="IPR029041">
    <property type="entry name" value="FAD-linked_oxidoreductase-like"/>
</dbReference>
<dbReference type="AlphaFoldDB" id="A0A6P1VZ25"/>
<evidence type="ECO:0000313" key="2">
    <source>
        <dbReference type="EMBL" id="QHV98035.1"/>
    </source>
</evidence>
<dbReference type="SUPFAM" id="SSF51730">
    <property type="entry name" value="FAD-linked oxidoreductase"/>
    <property type="match status" value="1"/>
</dbReference>
<dbReference type="UniPathway" id="UPA00193"/>
<dbReference type="Proteomes" id="UP000464577">
    <property type="component" value="Chromosome"/>
</dbReference>
<dbReference type="EMBL" id="CP045997">
    <property type="protein sequence ID" value="QHV98035.1"/>
    <property type="molecule type" value="Genomic_DNA"/>
</dbReference>
<accession>A0A6P1VZ25</accession>
<name>A0A6P1VZ25_9BACT</name>
<protein>
    <submittedName>
        <fullName evidence="2">Uncharacterized protein</fullName>
    </submittedName>
</protein>
<dbReference type="GO" id="GO:0035999">
    <property type="term" value="P:tetrahydrofolate interconversion"/>
    <property type="evidence" value="ECO:0007669"/>
    <property type="project" value="UniProtKB-UniPathway"/>
</dbReference>
<keyword evidence="3" id="KW-1185">Reference proteome</keyword>
<dbReference type="GO" id="GO:0016491">
    <property type="term" value="F:oxidoreductase activity"/>
    <property type="evidence" value="ECO:0007669"/>
    <property type="project" value="UniProtKB-KW"/>
</dbReference>
<proteinExistence type="predicted"/>
<dbReference type="RefSeq" id="WP_162388454.1">
    <property type="nucleotide sequence ID" value="NZ_CP045997.1"/>
</dbReference>
<sequence length="324" mass="36582">MFLEKIKSGESGVLLYGITPPKAGTTPERIAEIAQKTMERLSTLDIDALVVYDVQDESARTTEKRPFPFLNALDPLVFAADYLSTLNIPKIIYRPAGKFSNVELSAWLEELHGYNFYPVFVGVPAPDFPVKTSLPEAYKIWSKHQDTSVIGAVTIPERHKVLKDEDVRMLDKMNCGVSYFISQCVFNLDYAKQVIEDLAISCNREHIKSPTIIFTITACGSTKTLHFMEWLGIHVPDELKEDLKKSDDILEKSVKICLDIASELTTYCMERSIPFGFNIESVAIRKAEIEASIYLANEIGQMLHHKGVRKSSESKDYEVTNGYR</sequence>
<organism evidence="2 3">
    <name type="scientific">Spirosoma endbachense</name>
    <dbReference type="NCBI Taxonomy" id="2666025"/>
    <lineage>
        <taxon>Bacteria</taxon>
        <taxon>Pseudomonadati</taxon>
        <taxon>Bacteroidota</taxon>
        <taxon>Cytophagia</taxon>
        <taxon>Cytophagales</taxon>
        <taxon>Cytophagaceae</taxon>
        <taxon>Spirosoma</taxon>
    </lineage>
</organism>
<dbReference type="Gene3D" id="3.20.20.220">
    <property type="match status" value="1"/>
</dbReference>
<reference evidence="2 3" key="1">
    <citation type="submission" date="2019-11" db="EMBL/GenBank/DDBJ databases">
        <title>Spirosoma endbachense sp. nov., isolated from a natural salt meadow.</title>
        <authorList>
            <person name="Rojas J."/>
            <person name="Ambika Manirajan B."/>
            <person name="Ratering S."/>
            <person name="Suarez C."/>
            <person name="Geissler-Plaum R."/>
            <person name="Schnell S."/>
        </authorList>
    </citation>
    <scope>NUCLEOTIDE SEQUENCE [LARGE SCALE GENOMIC DNA]</scope>
    <source>
        <strain evidence="2 3">I-24</strain>
    </source>
</reference>
<evidence type="ECO:0000313" key="3">
    <source>
        <dbReference type="Proteomes" id="UP000464577"/>
    </source>
</evidence>
<keyword evidence="1" id="KW-0560">Oxidoreductase</keyword>
<dbReference type="KEGG" id="senf:GJR95_24825"/>
<evidence type="ECO:0000256" key="1">
    <source>
        <dbReference type="ARBA" id="ARBA00023002"/>
    </source>
</evidence>
<gene>
    <name evidence="2" type="ORF">GJR95_24825</name>
</gene>